<gene>
    <name evidence="4" type="ORF">A3F84_19230</name>
</gene>
<proteinExistence type="predicted"/>
<dbReference type="GO" id="GO:0000166">
    <property type="term" value="F:nucleotide binding"/>
    <property type="evidence" value="ECO:0007669"/>
    <property type="project" value="InterPro"/>
</dbReference>
<dbReference type="InterPro" id="IPR050463">
    <property type="entry name" value="Gfo/Idh/MocA_oxidrdct_glycsds"/>
</dbReference>
<dbReference type="Gene3D" id="3.40.50.720">
    <property type="entry name" value="NAD(P)-binding Rossmann-like Domain"/>
    <property type="match status" value="1"/>
</dbReference>
<feature type="domain" description="GFO/IDH/MocA-like oxidoreductase" evidence="3">
    <location>
        <begin position="132"/>
        <end position="253"/>
    </location>
</feature>
<evidence type="ECO:0000313" key="4">
    <source>
        <dbReference type="EMBL" id="OGG52982.1"/>
    </source>
</evidence>
<dbReference type="PRINTS" id="PR01775">
    <property type="entry name" value="GLFROXRDTASE"/>
</dbReference>
<dbReference type="Pfam" id="PF01408">
    <property type="entry name" value="GFO_IDH_MocA"/>
    <property type="match status" value="1"/>
</dbReference>
<sequence>MRIGWGIIGCGDIADKRVAPAVKEQPDSDLVAFFSRTRSRAEEFAGRHGARRAYDDLSALLADPEIHAVYVASPQGRHCQETIAAAKAGRHVLCEKPMAMDVSECQRMIDACRTNGVCLSVAYYRRFFPKARKAKALIEEGAIGEVVQGSVSMLGRWTLGRDDPKYWRVTKGASSGGALADTGSHRLDLLCYFLGEPESAAGFADRLALDIEVPDVETLVVRMKCGAHVVSRHALCTPTGQDDFELFGTKGALLASPWDGDELTVVVGRQRETLSLPKHPNVHFPLIDDFAGKISRGEKPSFDGTDGMQATRIIDGCYESARTGKVVRV</sequence>
<dbReference type="InterPro" id="IPR008354">
    <property type="entry name" value="Glc-Fru_OxRdtase_bac"/>
</dbReference>
<comment type="caution">
    <text evidence="4">The sequence shown here is derived from an EMBL/GenBank/DDBJ whole genome shotgun (WGS) entry which is preliminary data.</text>
</comment>
<evidence type="ECO:0000259" key="3">
    <source>
        <dbReference type="Pfam" id="PF22725"/>
    </source>
</evidence>
<dbReference type="Proteomes" id="UP000178606">
    <property type="component" value="Unassembled WGS sequence"/>
</dbReference>
<keyword evidence="1" id="KW-0560">Oxidoreductase</keyword>
<dbReference type="InterPro" id="IPR036291">
    <property type="entry name" value="NAD(P)-bd_dom_sf"/>
</dbReference>
<evidence type="ECO:0000256" key="1">
    <source>
        <dbReference type="ARBA" id="ARBA00023002"/>
    </source>
</evidence>
<dbReference type="SUPFAM" id="SSF55347">
    <property type="entry name" value="Glyceraldehyde-3-phosphate dehydrogenase-like, C-terminal domain"/>
    <property type="match status" value="1"/>
</dbReference>
<organism evidence="4 5">
    <name type="scientific">Handelsmanbacteria sp. (strain RIFCSPLOWO2_12_FULL_64_10)</name>
    <dbReference type="NCBI Taxonomy" id="1817868"/>
    <lineage>
        <taxon>Bacteria</taxon>
        <taxon>Candidatus Handelsmaniibacteriota</taxon>
    </lineage>
</organism>
<reference evidence="4 5" key="1">
    <citation type="journal article" date="2016" name="Nat. Commun.">
        <title>Thousands of microbial genomes shed light on interconnected biogeochemical processes in an aquifer system.</title>
        <authorList>
            <person name="Anantharaman K."/>
            <person name="Brown C.T."/>
            <person name="Hug L.A."/>
            <person name="Sharon I."/>
            <person name="Castelle C.J."/>
            <person name="Probst A.J."/>
            <person name="Thomas B.C."/>
            <person name="Singh A."/>
            <person name="Wilkins M.J."/>
            <person name="Karaoz U."/>
            <person name="Brodie E.L."/>
            <person name="Williams K.H."/>
            <person name="Hubbard S.S."/>
            <person name="Banfield J.F."/>
        </authorList>
    </citation>
    <scope>NUCLEOTIDE SEQUENCE [LARGE SCALE GENOMIC DNA]</scope>
    <source>
        <strain evidence="5">RIFCSPLOWO2_12_FULL_64_10</strain>
    </source>
</reference>
<dbReference type="GO" id="GO:0016491">
    <property type="term" value="F:oxidoreductase activity"/>
    <property type="evidence" value="ECO:0007669"/>
    <property type="project" value="UniProtKB-KW"/>
</dbReference>
<evidence type="ECO:0000259" key="2">
    <source>
        <dbReference type="Pfam" id="PF01408"/>
    </source>
</evidence>
<dbReference type="SUPFAM" id="SSF51735">
    <property type="entry name" value="NAD(P)-binding Rossmann-fold domains"/>
    <property type="match status" value="1"/>
</dbReference>
<accession>A0A1F6CVT6</accession>
<evidence type="ECO:0000313" key="5">
    <source>
        <dbReference type="Proteomes" id="UP000178606"/>
    </source>
</evidence>
<protein>
    <recommendedName>
        <fullName evidence="6">Dehydrogenase</fullName>
    </recommendedName>
</protein>
<dbReference type="InterPro" id="IPR000683">
    <property type="entry name" value="Gfo/Idh/MocA-like_OxRdtase_N"/>
</dbReference>
<dbReference type="EMBL" id="MFKF01000130">
    <property type="protein sequence ID" value="OGG52982.1"/>
    <property type="molecule type" value="Genomic_DNA"/>
</dbReference>
<dbReference type="AlphaFoldDB" id="A0A1F6CVT6"/>
<dbReference type="Gene3D" id="3.30.360.10">
    <property type="entry name" value="Dihydrodipicolinate Reductase, domain 2"/>
    <property type="match status" value="1"/>
</dbReference>
<name>A0A1F6CVT6_HANXR</name>
<dbReference type="PANTHER" id="PTHR43818:SF11">
    <property type="entry name" value="BCDNA.GH03377"/>
    <property type="match status" value="1"/>
</dbReference>
<dbReference type="InterPro" id="IPR055170">
    <property type="entry name" value="GFO_IDH_MocA-like_dom"/>
</dbReference>
<evidence type="ECO:0008006" key="6">
    <source>
        <dbReference type="Google" id="ProtNLM"/>
    </source>
</evidence>
<dbReference type="Pfam" id="PF22725">
    <property type="entry name" value="GFO_IDH_MocA_C3"/>
    <property type="match status" value="1"/>
</dbReference>
<dbReference type="PANTHER" id="PTHR43818">
    <property type="entry name" value="BCDNA.GH03377"/>
    <property type="match status" value="1"/>
</dbReference>
<feature type="domain" description="Gfo/Idh/MocA-like oxidoreductase N-terminal" evidence="2">
    <location>
        <begin position="4"/>
        <end position="123"/>
    </location>
</feature>